<proteinExistence type="predicted"/>
<protein>
    <recommendedName>
        <fullName evidence="4">DUF1761 domain-containing protein</fullName>
    </recommendedName>
</protein>
<feature type="transmembrane region" description="Helical" evidence="1">
    <location>
        <begin position="6"/>
        <end position="30"/>
    </location>
</feature>
<gene>
    <name evidence="2" type="ORF">DL796_11370</name>
</gene>
<sequence>MGVSILELWLAILLSGLFAWIASAIIHMVIKYHNTDYKRLNDEDALSDSLSKSGDKVGLYTLPHCADFNEMNDPAVQARFKKGPVAIVTIFENGLPPMGKLLSFQLLYFIVGSLFVGYIGSISLTSAASSLEIFQLLFVSGFICYGWASIPYSIWFGHPWSVTLKYLIDASIYSAVTAATFCWLWPVSV</sequence>
<dbReference type="RefSeq" id="WP_110201801.1">
    <property type="nucleotide sequence ID" value="NZ_QICH01000003.1"/>
</dbReference>
<feature type="transmembrane region" description="Helical" evidence="1">
    <location>
        <begin position="106"/>
        <end position="127"/>
    </location>
</feature>
<dbReference type="OrthoDB" id="282550at2"/>
<feature type="transmembrane region" description="Helical" evidence="1">
    <location>
        <begin position="133"/>
        <end position="154"/>
    </location>
</feature>
<keyword evidence="1" id="KW-0812">Transmembrane</keyword>
<evidence type="ECO:0008006" key="4">
    <source>
        <dbReference type="Google" id="ProtNLM"/>
    </source>
</evidence>
<evidence type="ECO:0000313" key="2">
    <source>
        <dbReference type="EMBL" id="PXF62901.1"/>
    </source>
</evidence>
<dbReference type="AlphaFoldDB" id="A0A318D1N5"/>
<dbReference type="Proteomes" id="UP000247689">
    <property type="component" value="Unassembled WGS sequence"/>
</dbReference>
<evidence type="ECO:0000313" key="3">
    <source>
        <dbReference type="Proteomes" id="UP000247689"/>
    </source>
</evidence>
<accession>A0A318D1N5</accession>
<dbReference type="EMBL" id="QICH01000003">
    <property type="protein sequence ID" value="PXF62901.1"/>
    <property type="molecule type" value="Genomic_DNA"/>
</dbReference>
<organism evidence="2 3">
    <name type="scientific">Kangiella spongicola</name>
    <dbReference type="NCBI Taxonomy" id="796379"/>
    <lineage>
        <taxon>Bacteria</taxon>
        <taxon>Pseudomonadati</taxon>
        <taxon>Pseudomonadota</taxon>
        <taxon>Gammaproteobacteria</taxon>
        <taxon>Kangiellales</taxon>
        <taxon>Kangiellaceae</taxon>
        <taxon>Kangiella</taxon>
    </lineage>
</organism>
<keyword evidence="1" id="KW-1133">Transmembrane helix</keyword>
<reference evidence="2 3" key="1">
    <citation type="submission" date="2018-05" db="EMBL/GenBank/DDBJ databases">
        <title>Kangiella spongicola genome sequence.</title>
        <authorList>
            <person name="Maclea K.S."/>
            <person name="Goen A.E."/>
            <person name="Kelley C."/>
            <person name="Underriner A."/>
            <person name="Silverwood T."/>
            <person name="Trachtenberg A.M."/>
        </authorList>
    </citation>
    <scope>NUCLEOTIDE SEQUENCE [LARGE SCALE GENOMIC DNA]</scope>
    <source>
        <strain evidence="2 3">ATCC BAA-2076</strain>
    </source>
</reference>
<keyword evidence="1" id="KW-0472">Membrane</keyword>
<keyword evidence="3" id="KW-1185">Reference proteome</keyword>
<feature type="transmembrane region" description="Helical" evidence="1">
    <location>
        <begin position="166"/>
        <end position="186"/>
    </location>
</feature>
<name>A0A318D1N5_9GAMM</name>
<evidence type="ECO:0000256" key="1">
    <source>
        <dbReference type="SAM" id="Phobius"/>
    </source>
</evidence>
<comment type="caution">
    <text evidence="2">The sequence shown here is derived from an EMBL/GenBank/DDBJ whole genome shotgun (WGS) entry which is preliminary data.</text>
</comment>